<gene>
    <name evidence="2" type="ORF">F2Q69_00014763</name>
</gene>
<accession>A0A8S9R2X8</accession>
<evidence type="ECO:0000313" key="2">
    <source>
        <dbReference type="EMBL" id="KAF3556055.1"/>
    </source>
</evidence>
<comment type="caution">
    <text evidence="2">The sequence shown here is derived from an EMBL/GenBank/DDBJ whole genome shotgun (WGS) entry which is preliminary data.</text>
</comment>
<dbReference type="Proteomes" id="UP000712600">
    <property type="component" value="Unassembled WGS sequence"/>
</dbReference>
<dbReference type="EMBL" id="QGKX02000996">
    <property type="protein sequence ID" value="KAF3556055.1"/>
    <property type="molecule type" value="Genomic_DNA"/>
</dbReference>
<evidence type="ECO:0000313" key="3">
    <source>
        <dbReference type="Proteomes" id="UP000712600"/>
    </source>
</evidence>
<reference evidence="2" key="1">
    <citation type="submission" date="2019-12" db="EMBL/GenBank/DDBJ databases">
        <title>Genome sequencing and annotation of Brassica cretica.</title>
        <authorList>
            <person name="Studholme D.J."/>
            <person name="Sarris P."/>
        </authorList>
    </citation>
    <scope>NUCLEOTIDE SEQUENCE</scope>
    <source>
        <strain evidence="2">PFS-109/04</strain>
        <tissue evidence="2">Leaf</tissue>
    </source>
</reference>
<feature type="compositionally biased region" description="Polar residues" evidence="1">
    <location>
        <begin position="52"/>
        <end position="74"/>
    </location>
</feature>
<dbReference type="AlphaFoldDB" id="A0A8S9R2X8"/>
<organism evidence="2 3">
    <name type="scientific">Brassica cretica</name>
    <name type="common">Mustard</name>
    <dbReference type="NCBI Taxonomy" id="69181"/>
    <lineage>
        <taxon>Eukaryota</taxon>
        <taxon>Viridiplantae</taxon>
        <taxon>Streptophyta</taxon>
        <taxon>Embryophyta</taxon>
        <taxon>Tracheophyta</taxon>
        <taxon>Spermatophyta</taxon>
        <taxon>Magnoliopsida</taxon>
        <taxon>eudicotyledons</taxon>
        <taxon>Gunneridae</taxon>
        <taxon>Pentapetalae</taxon>
        <taxon>rosids</taxon>
        <taxon>malvids</taxon>
        <taxon>Brassicales</taxon>
        <taxon>Brassicaceae</taxon>
        <taxon>Brassiceae</taxon>
        <taxon>Brassica</taxon>
    </lineage>
</organism>
<sequence length="136" mass="15359">MEKARDTMLKETAKEKQLSWMLKSFLKEEETRLSWTCNAKGEQADEEFAREATQSAQIKSRSPNQFSPSPDSLSTATAKLLDSLSADFSLDGETSLFAHLKPIYSLIQTSPSFPIQTVAHDIFYSDHNLKFNLEHA</sequence>
<feature type="region of interest" description="Disordered" evidence="1">
    <location>
        <begin position="47"/>
        <end position="74"/>
    </location>
</feature>
<name>A0A8S9R2X8_BRACR</name>
<evidence type="ECO:0000256" key="1">
    <source>
        <dbReference type="SAM" id="MobiDB-lite"/>
    </source>
</evidence>
<protein>
    <submittedName>
        <fullName evidence="2">Uncharacterized protein</fullName>
    </submittedName>
</protein>
<proteinExistence type="predicted"/>